<dbReference type="Gene3D" id="3.40.50.1240">
    <property type="entry name" value="Phosphoglycerate mutase-like"/>
    <property type="match status" value="1"/>
</dbReference>
<evidence type="ECO:0000256" key="6">
    <source>
        <dbReference type="ARBA" id="ARBA00050567"/>
    </source>
</evidence>
<evidence type="ECO:0000256" key="4">
    <source>
        <dbReference type="ARBA" id="ARBA00022801"/>
    </source>
</evidence>
<dbReference type="Pfam" id="PF22562">
    <property type="entry name" value="UBA_7"/>
    <property type="match status" value="1"/>
</dbReference>
<evidence type="ECO:0000256" key="9">
    <source>
        <dbReference type="ARBA" id="ARBA00074288"/>
    </source>
</evidence>
<dbReference type="InterPro" id="IPR029033">
    <property type="entry name" value="His_PPase_superfam"/>
</dbReference>
<dbReference type="InterPro" id="IPR001452">
    <property type="entry name" value="SH3_domain"/>
</dbReference>
<comment type="catalytic activity">
    <reaction evidence="8">
        <text>ecdysone 22-phosphate + H2O = ecdysone + phosphate</text>
        <dbReference type="Rhea" id="RHEA:63576"/>
        <dbReference type="ChEBI" id="CHEBI:15377"/>
        <dbReference type="ChEBI" id="CHEBI:16688"/>
        <dbReference type="ChEBI" id="CHEBI:43474"/>
        <dbReference type="ChEBI" id="CHEBI:147380"/>
    </reaction>
</comment>
<evidence type="ECO:0000259" key="14">
    <source>
        <dbReference type="PROSITE" id="PS50030"/>
    </source>
</evidence>
<evidence type="ECO:0000256" key="11">
    <source>
        <dbReference type="PROSITE-ProRule" id="PRU00192"/>
    </source>
</evidence>
<sequence length="651" mass="73510">MASPPPRRNVSTRPHRQHLSPLQVLLQMGFPKHRAEKALAATGDRGVQLAADWLLAHVNDPTLDDSTPREYILYLCPTGPLLEQLQSFFLQSMLQCDRNGAHNYLPHITLCSFFQAPDDAVSHLTRALQHVVEKLRPELPDHIRLEHYTSPTFLGLFVAEEHNDPLKKVAVHFMREVSEFSIQVEPYLKALHITLAYQFQPDQCSQLEKLGQDIDCTAAACWELRLYSRDTRIKGCEVHKVLYSHVAKEPDELELLIGDYVYVGGEQLGTSPDGWIEGTSWLTGCTGFLPKNYIERTAESDAWTLHRSITIAKNAFMDGLDSTMLQRRPLNTVQALERSPPPSSNVKEEEKGNTAQVIQESKDESIYENLSAIIQRSKTAEAKNPDPRKLFVVRHAERVDFTFGIWIPMAFDETGKYKRTDLNMPVSVPSRRGGFRDFVKDCPLTNIGLHQASLVGNALSDNDVKFTHAFSSPALRCIQTCHNIIKAIGQIETVPICVEPGLFEWLAWYQDGMPTWMSIDEMLEAGYNIKGDYKPVVAAQELMHKKETSEQYYMRSFYVSQALLNHSFPDSDHRGNVLFVGHAATLDTCTRQLTRKNPRTAGDLIQIVQRIPYCSVAVAEESPNGAWTLVAPPVPALTHSSNGRYDWRCML</sequence>
<proteinExistence type="predicted"/>
<evidence type="ECO:0000256" key="7">
    <source>
        <dbReference type="ARBA" id="ARBA00051991"/>
    </source>
</evidence>
<feature type="domain" description="SH3" evidence="13">
    <location>
        <begin position="234"/>
        <end position="299"/>
    </location>
</feature>
<dbReference type="SUPFAM" id="SSF50044">
    <property type="entry name" value="SH3-domain"/>
    <property type="match status" value="1"/>
</dbReference>
<dbReference type="GO" id="GO:0102531">
    <property type="term" value="F:ecdysteroid-phosphate phosphatase activity"/>
    <property type="evidence" value="ECO:0007669"/>
    <property type="project" value="UniProtKB-ARBA"/>
</dbReference>
<dbReference type="FunFam" id="3.40.50.1240:FF:000032">
    <property type="entry name" value="Blast:Protein UBASH3A homolog"/>
    <property type="match status" value="1"/>
</dbReference>
<organism evidence="15">
    <name type="scientific">Ornithodoros turicata</name>
    <dbReference type="NCBI Taxonomy" id="34597"/>
    <lineage>
        <taxon>Eukaryota</taxon>
        <taxon>Metazoa</taxon>
        <taxon>Ecdysozoa</taxon>
        <taxon>Arthropoda</taxon>
        <taxon>Chelicerata</taxon>
        <taxon>Arachnida</taxon>
        <taxon>Acari</taxon>
        <taxon>Parasitiformes</taxon>
        <taxon>Ixodida</taxon>
        <taxon>Ixodoidea</taxon>
        <taxon>Argasidae</taxon>
        <taxon>Ornithodorinae</taxon>
        <taxon>Ornithodoros</taxon>
    </lineage>
</organism>
<keyword evidence="4" id="KW-0378">Hydrolase</keyword>
<keyword evidence="2 11" id="KW-0728">SH3 domain</keyword>
<dbReference type="Pfam" id="PF14604">
    <property type="entry name" value="SH3_9"/>
    <property type="match status" value="1"/>
</dbReference>
<dbReference type="EMBL" id="GGLE01000925">
    <property type="protein sequence ID" value="MBY05051.1"/>
    <property type="molecule type" value="Transcribed_RNA"/>
</dbReference>
<dbReference type="PANTHER" id="PTHR16469:SF27">
    <property type="entry name" value="UBIQUITIN-ASSOCIATED AND SH3 DOMAIN-CONTAINING BA-RELATED"/>
    <property type="match status" value="1"/>
</dbReference>
<dbReference type="PANTHER" id="PTHR16469">
    <property type="entry name" value="UBIQUITIN-ASSOCIATED AND SH3 DOMAIN-CONTAINING BA-RELATED"/>
    <property type="match status" value="1"/>
</dbReference>
<dbReference type="CDD" id="cd14301">
    <property type="entry name" value="UBA_UBS3B"/>
    <property type="match status" value="1"/>
</dbReference>
<dbReference type="PROSITE" id="PS50002">
    <property type="entry name" value="SH3"/>
    <property type="match status" value="1"/>
</dbReference>
<comment type="catalytic activity">
    <reaction evidence="7">
        <text>2-deoxyecdysone 22-phosphate + H2O = 2-deoxyecdysone + phosphate</text>
        <dbReference type="Rhea" id="RHEA:63584"/>
        <dbReference type="ChEBI" id="CHEBI:15377"/>
        <dbReference type="ChEBI" id="CHEBI:19566"/>
        <dbReference type="ChEBI" id="CHEBI:43474"/>
        <dbReference type="ChEBI" id="CHEBI:147386"/>
    </reaction>
</comment>
<keyword evidence="5" id="KW-0904">Protein phosphatase</keyword>
<evidence type="ECO:0000256" key="8">
    <source>
        <dbReference type="ARBA" id="ARBA00052011"/>
    </source>
</evidence>
<dbReference type="SUPFAM" id="SSF55144">
    <property type="entry name" value="LigT-like"/>
    <property type="match status" value="1"/>
</dbReference>
<dbReference type="InterPro" id="IPR015940">
    <property type="entry name" value="UBA"/>
</dbReference>
<dbReference type="GO" id="GO:0005829">
    <property type="term" value="C:cytosol"/>
    <property type="evidence" value="ECO:0007669"/>
    <property type="project" value="UniProtKB-SubCell"/>
</dbReference>
<dbReference type="CDD" id="cd11791">
    <property type="entry name" value="SH3_UBASH3"/>
    <property type="match status" value="1"/>
</dbReference>
<dbReference type="GO" id="GO:0003993">
    <property type="term" value="F:acid phosphatase activity"/>
    <property type="evidence" value="ECO:0007669"/>
    <property type="project" value="UniProtKB-ARBA"/>
</dbReference>
<dbReference type="FunFam" id="1.10.8.10:FF:000053">
    <property type="entry name" value="Ubiquitin-associated and SH3 domain-containing, A"/>
    <property type="match status" value="1"/>
</dbReference>
<dbReference type="InterPro" id="IPR051710">
    <property type="entry name" value="Phosphatase_SH3-domain"/>
</dbReference>
<accession>A0A2R5L6E9</accession>
<dbReference type="SUPFAM" id="SSF46934">
    <property type="entry name" value="UBA-like"/>
    <property type="match status" value="1"/>
</dbReference>
<dbReference type="SMART" id="SM00326">
    <property type="entry name" value="SH3"/>
    <property type="match status" value="1"/>
</dbReference>
<name>A0A2R5L6E9_9ACAR</name>
<feature type="region of interest" description="Disordered" evidence="12">
    <location>
        <begin position="334"/>
        <end position="354"/>
    </location>
</feature>
<dbReference type="AlphaFoldDB" id="A0A2R5L6E9"/>
<protein>
    <recommendedName>
        <fullName evidence="9">Ecdysteroid-phosphate phosphatase</fullName>
    </recommendedName>
    <alternativeName>
        <fullName evidence="10">Protein UBASH3A homolog</fullName>
    </alternativeName>
</protein>
<dbReference type="SUPFAM" id="SSF53254">
    <property type="entry name" value="Phosphoglycerate mutase-like"/>
    <property type="match status" value="1"/>
</dbReference>
<evidence type="ECO:0000259" key="13">
    <source>
        <dbReference type="PROSITE" id="PS50002"/>
    </source>
</evidence>
<feature type="domain" description="UBA" evidence="14">
    <location>
        <begin position="14"/>
        <end position="57"/>
    </location>
</feature>
<evidence type="ECO:0000256" key="5">
    <source>
        <dbReference type="ARBA" id="ARBA00022912"/>
    </source>
</evidence>
<dbReference type="InterPro" id="IPR013078">
    <property type="entry name" value="His_Pase_superF_clade-1"/>
</dbReference>
<evidence type="ECO:0000256" key="1">
    <source>
        <dbReference type="ARBA" id="ARBA00004514"/>
    </source>
</evidence>
<evidence type="ECO:0000256" key="12">
    <source>
        <dbReference type="SAM" id="MobiDB-lite"/>
    </source>
</evidence>
<comment type="catalytic activity">
    <reaction evidence="6">
        <text>20-hydroxyecdysone 22-phosphate + H2O = 20-hydroxyecdysone + phosphate</text>
        <dbReference type="Rhea" id="RHEA:63580"/>
        <dbReference type="ChEBI" id="CHEBI:15377"/>
        <dbReference type="ChEBI" id="CHEBI:16587"/>
        <dbReference type="ChEBI" id="CHEBI:43474"/>
        <dbReference type="ChEBI" id="CHEBI:147382"/>
    </reaction>
</comment>
<dbReference type="InterPro" id="IPR009097">
    <property type="entry name" value="Cyclic_Pdiesterase"/>
</dbReference>
<evidence type="ECO:0000256" key="10">
    <source>
        <dbReference type="ARBA" id="ARBA00083868"/>
    </source>
</evidence>
<dbReference type="Gene3D" id="1.10.8.10">
    <property type="entry name" value="DNA helicase RuvA subunit, C-terminal domain"/>
    <property type="match status" value="1"/>
</dbReference>
<dbReference type="CDD" id="cd07067">
    <property type="entry name" value="HP_PGM_like"/>
    <property type="match status" value="1"/>
</dbReference>
<dbReference type="InterPro" id="IPR009060">
    <property type="entry name" value="UBA-like_sf"/>
</dbReference>
<dbReference type="InterPro" id="IPR036028">
    <property type="entry name" value="SH3-like_dom_sf"/>
</dbReference>
<dbReference type="Gene3D" id="2.30.30.40">
    <property type="entry name" value="SH3 Domains"/>
    <property type="match status" value="1"/>
</dbReference>
<dbReference type="Pfam" id="PF00300">
    <property type="entry name" value="His_Phos_1"/>
    <property type="match status" value="1"/>
</dbReference>
<evidence type="ECO:0000256" key="3">
    <source>
        <dbReference type="ARBA" id="ARBA00022490"/>
    </source>
</evidence>
<dbReference type="GO" id="GO:0004721">
    <property type="term" value="F:phosphoprotein phosphatase activity"/>
    <property type="evidence" value="ECO:0007669"/>
    <property type="project" value="UniProtKB-KW"/>
</dbReference>
<keyword evidence="3" id="KW-0963">Cytoplasm</keyword>
<dbReference type="Gene3D" id="3.90.1140.10">
    <property type="entry name" value="Cyclic phosphodiesterase"/>
    <property type="match status" value="1"/>
</dbReference>
<dbReference type="PROSITE" id="PS50030">
    <property type="entry name" value="UBA"/>
    <property type="match status" value="1"/>
</dbReference>
<reference evidence="15" key="1">
    <citation type="submission" date="2018-03" db="EMBL/GenBank/DDBJ databases">
        <title>The relapsing fever spirochete Borrelia turicatae persists in the highly oxidative environment of its soft-bodied tick vector.</title>
        <authorList>
            <person name="Bourret T.J."/>
            <person name="Boyle W.K."/>
            <person name="Valenzuela J.G."/>
            <person name="Oliveira F."/>
            <person name="Lopez J.E."/>
        </authorList>
    </citation>
    <scope>NUCLEOTIDE SEQUENCE</scope>
    <source>
        <strain evidence="15">Kansas strain/isolate</strain>
        <tissue evidence="15">Salivary glands</tissue>
    </source>
</reference>
<comment type="subcellular location">
    <subcellularLocation>
        <location evidence="1">Cytoplasm</location>
        <location evidence="1">Cytosol</location>
    </subcellularLocation>
</comment>
<evidence type="ECO:0000256" key="2">
    <source>
        <dbReference type="ARBA" id="ARBA00022443"/>
    </source>
</evidence>
<evidence type="ECO:0000313" key="15">
    <source>
        <dbReference type="EMBL" id="MBY05051.1"/>
    </source>
</evidence>